<feature type="domain" description="SAM" evidence="2">
    <location>
        <begin position="53"/>
        <end position="110"/>
    </location>
</feature>
<dbReference type="Proteomes" id="UP000316726">
    <property type="component" value="Chromosome 11"/>
</dbReference>
<name>A0A5B8MTB3_9CHLO</name>
<evidence type="ECO:0000313" key="3">
    <source>
        <dbReference type="EMBL" id="QDZ23631.1"/>
    </source>
</evidence>
<evidence type="ECO:0000256" key="1">
    <source>
        <dbReference type="SAM" id="MobiDB-lite"/>
    </source>
</evidence>
<feature type="region of interest" description="Disordered" evidence="1">
    <location>
        <begin position="1"/>
        <end position="49"/>
    </location>
</feature>
<sequence length="398" mass="43432">MGCRFSKSEDQPRPEQRPSEDDEEKSSLTSRTEGGVTSSTTEEARAGPREDVLKELLTRVGLLQYLEAFRASGYDDESVLVDISEKDIAEIEHFAGVTVLPGHRKKIMLAGKRLGGSCEEDSLQSPRGERTSSQGKGPRGDQPIEMLSKSASDASEKNALFVTCSQKFETTGNSTREELGKGESDANAAEVFDAIDSVPAEHDGGDASGDSYRAALTIDSQDARMSAESSLTFSPRSPYKVQVNSFKLSGSRSMVTPGPSEGSSGKENISPRKFAIEPPPPRATSTEAESRETTGTPSPASPEPPCRKKGVIFSPPRASMRSHEHTMRAIEESVKSKVAFLSSTIGSSKKVSWVSEAGRSQRRRSRKEFENVEDSVREIEYEVKKKIAEIIDRKWKDS</sequence>
<feature type="region of interest" description="Disordered" evidence="1">
    <location>
        <begin position="193"/>
        <end position="213"/>
    </location>
</feature>
<feature type="compositionally biased region" description="Basic and acidic residues" evidence="1">
    <location>
        <begin position="1"/>
        <end position="19"/>
    </location>
</feature>
<dbReference type="SUPFAM" id="SSF47769">
    <property type="entry name" value="SAM/Pointed domain"/>
    <property type="match status" value="1"/>
</dbReference>
<feature type="region of interest" description="Disordered" evidence="1">
    <location>
        <begin position="116"/>
        <end position="145"/>
    </location>
</feature>
<dbReference type="EMBL" id="CP031044">
    <property type="protein sequence ID" value="QDZ23631.1"/>
    <property type="molecule type" value="Genomic_DNA"/>
</dbReference>
<protein>
    <recommendedName>
        <fullName evidence="2">SAM domain-containing protein</fullName>
    </recommendedName>
</protein>
<keyword evidence="4" id="KW-1185">Reference proteome</keyword>
<dbReference type="CDD" id="cd09487">
    <property type="entry name" value="SAM_superfamily"/>
    <property type="match status" value="1"/>
</dbReference>
<dbReference type="Gene3D" id="1.10.150.50">
    <property type="entry name" value="Transcription Factor, Ets-1"/>
    <property type="match status" value="1"/>
</dbReference>
<dbReference type="AlphaFoldDB" id="A0A5B8MTB3"/>
<dbReference type="InterPro" id="IPR013761">
    <property type="entry name" value="SAM/pointed_sf"/>
</dbReference>
<proteinExistence type="predicted"/>
<organism evidence="3 4">
    <name type="scientific">Chloropicon primus</name>
    <dbReference type="NCBI Taxonomy" id="1764295"/>
    <lineage>
        <taxon>Eukaryota</taxon>
        <taxon>Viridiplantae</taxon>
        <taxon>Chlorophyta</taxon>
        <taxon>Chloropicophyceae</taxon>
        <taxon>Chloropicales</taxon>
        <taxon>Chloropicaceae</taxon>
        <taxon>Chloropicon</taxon>
    </lineage>
</organism>
<feature type="compositionally biased region" description="Low complexity" evidence="1">
    <location>
        <begin position="29"/>
        <end position="41"/>
    </location>
</feature>
<dbReference type="STRING" id="1764295.A0A5B8MTB3"/>
<dbReference type="Pfam" id="PF00536">
    <property type="entry name" value="SAM_1"/>
    <property type="match status" value="1"/>
</dbReference>
<dbReference type="OrthoDB" id="548475at2759"/>
<evidence type="ECO:0000259" key="2">
    <source>
        <dbReference type="Pfam" id="PF00536"/>
    </source>
</evidence>
<reference evidence="3 4" key="1">
    <citation type="submission" date="2018-07" db="EMBL/GenBank/DDBJ databases">
        <title>The complete nuclear genome of the prasinophyte Chloropicon primus (CCMP1205).</title>
        <authorList>
            <person name="Pombert J.-F."/>
            <person name="Otis C."/>
            <person name="Turmel M."/>
            <person name="Lemieux C."/>
        </authorList>
    </citation>
    <scope>NUCLEOTIDE SEQUENCE [LARGE SCALE GENOMIC DNA]</scope>
    <source>
        <strain evidence="3 4">CCMP1205</strain>
    </source>
</reference>
<gene>
    <name evidence="3" type="ORF">A3770_11p61490</name>
</gene>
<dbReference type="InterPro" id="IPR001660">
    <property type="entry name" value="SAM"/>
</dbReference>
<feature type="compositionally biased region" description="Polar residues" evidence="1">
    <location>
        <begin position="244"/>
        <end position="254"/>
    </location>
</feature>
<accession>A0A5B8MTB3</accession>
<feature type="region of interest" description="Disordered" evidence="1">
    <location>
        <begin position="244"/>
        <end position="325"/>
    </location>
</feature>
<evidence type="ECO:0000313" key="4">
    <source>
        <dbReference type="Proteomes" id="UP000316726"/>
    </source>
</evidence>